<accession>A0A7J6QX57</accession>
<gene>
    <name evidence="1" type="ORF">FOZ62_012618</name>
    <name evidence="2" type="ORF">FOZ63_013974</name>
</gene>
<sequence>QKGELLSQPVTLSPWMHSYYRLDRAIGVNNDRPNDACYGSRPPLHPRAVNHAIMIAQGAQLVCNMRRHFTWYDLRTALEFADGHRSAYVITTDSPTIRSLQQGRSIDPFAQGTHPPTQT</sequence>
<reference evidence="3 4" key="1">
    <citation type="submission" date="2020-04" db="EMBL/GenBank/DDBJ databases">
        <title>Perkinsus olseni comparative genomics.</title>
        <authorList>
            <person name="Bogema D.R."/>
        </authorList>
    </citation>
    <scope>NUCLEOTIDE SEQUENCE [LARGE SCALE GENOMIC DNA]</scope>
    <source>
        <strain evidence="1">ATCC PRA-205</strain>
        <strain evidence="2 3">ATCC PRA-207</strain>
    </source>
</reference>
<dbReference type="Proteomes" id="UP000553632">
    <property type="component" value="Unassembled WGS sequence"/>
</dbReference>
<name>A0A7J6QX57_PEROL</name>
<proteinExistence type="predicted"/>
<protein>
    <submittedName>
        <fullName evidence="1">Uncharacterized protein</fullName>
    </submittedName>
</protein>
<comment type="caution">
    <text evidence="1">The sequence shown here is derived from an EMBL/GenBank/DDBJ whole genome shotgun (WGS) entry which is preliminary data.</text>
</comment>
<dbReference type="AlphaFoldDB" id="A0A7J6QX57"/>
<evidence type="ECO:0000313" key="1">
    <source>
        <dbReference type="EMBL" id="KAF4712913.1"/>
    </source>
</evidence>
<evidence type="ECO:0000313" key="2">
    <source>
        <dbReference type="EMBL" id="KAF4714745.1"/>
    </source>
</evidence>
<feature type="non-terminal residue" evidence="1">
    <location>
        <position position="119"/>
    </location>
</feature>
<dbReference type="EMBL" id="JABANM010026478">
    <property type="protein sequence ID" value="KAF4712913.1"/>
    <property type="molecule type" value="Genomic_DNA"/>
</dbReference>
<organism evidence="1 4">
    <name type="scientific">Perkinsus olseni</name>
    <name type="common">Perkinsus atlanticus</name>
    <dbReference type="NCBI Taxonomy" id="32597"/>
    <lineage>
        <taxon>Eukaryota</taxon>
        <taxon>Sar</taxon>
        <taxon>Alveolata</taxon>
        <taxon>Perkinsozoa</taxon>
        <taxon>Perkinsea</taxon>
        <taxon>Perkinsida</taxon>
        <taxon>Perkinsidae</taxon>
        <taxon>Perkinsus</taxon>
    </lineage>
</organism>
<feature type="non-terminal residue" evidence="1">
    <location>
        <position position="1"/>
    </location>
</feature>
<keyword evidence="3" id="KW-1185">Reference proteome</keyword>
<dbReference type="Proteomes" id="UP000574390">
    <property type="component" value="Unassembled WGS sequence"/>
</dbReference>
<evidence type="ECO:0000313" key="3">
    <source>
        <dbReference type="Proteomes" id="UP000553632"/>
    </source>
</evidence>
<dbReference type="EMBL" id="JABANO010028697">
    <property type="protein sequence ID" value="KAF4714745.1"/>
    <property type="molecule type" value="Genomic_DNA"/>
</dbReference>
<evidence type="ECO:0000313" key="4">
    <source>
        <dbReference type="Proteomes" id="UP000574390"/>
    </source>
</evidence>